<proteinExistence type="predicted"/>
<evidence type="ECO:0000313" key="1">
    <source>
        <dbReference type="EMBL" id="KAK0067867.1"/>
    </source>
</evidence>
<sequence>YILTSIRRELYLILGSNACDQTMAVVSYFSPSSPFPFRVLFVTSARIIFTCFSALLY</sequence>
<accession>A0AAD8C8C4</accession>
<feature type="non-terminal residue" evidence="1">
    <location>
        <position position="1"/>
    </location>
</feature>
<evidence type="ECO:0000313" key="2">
    <source>
        <dbReference type="Proteomes" id="UP001233172"/>
    </source>
</evidence>
<keyword evidence="2" id="KW-1185">Reference proteome</keyword>
<dbReference type="Proteomes" id="UP001233172">
    <property type="component" value="Unassembled WGS sequence"/>
</dbReference>
<comment type="caution">
    <text evidence="1">The sequence shown here is derived from an EMBL/GenBank/DDBJ whole genome shotgun (WGS) entry which is preliminary data.</text>
</comment>
<dbReference type="EMBL" id="JASAOG010000006">
    <property type="protein sequence ID" value="KAK0067867.1"/>
    <property type="molecule type" value="Genomic_DNA"/>
</dbReference>
<name>A0AAD8C8C4_BIOPF</name>
<organism evidence="1 2">
    <name type="scientific">Biomphalaria pfeifferi</name>
    <name type="common">Bloodfluke planorb</name>
    <name type="synonym">Freshwater snail</name>
    <dbReference type="NCBI Taxonomy" id="112525"/>
    <lineage>
        <taxon>Eukaryota</taxon>
        <taxon>Metazoa</taxon>
        <taxon>Spiralia</taxon>
        <taxon>Lophotrochozoa</taxon>
        <taxon>Mollusca</taxon>
        <taxon>Gastropoda</taxon>
        <taxon>Heterobranchia</taxon>
        <taxon>Euthyneura</taxon>
        <taxon>Panpulmonata</taxon>
        <taxon>Hygrophila</taxon>
        <taxon>Lymnaeoidea</taxon>
        <taxon>Planorbidae</taxon>
        <taxon>Biomphalaria</taxon>
    </lineage>
</organism>
<gene>
    <name evidence="1" type="ORF">Bpfe_002708</name>
</gene>
<dbReference type="AlphaFoldDB" id="A0AAD8C8C4"/>
<reference evidence="1" key="1">
    <citation type="journal article" date="2023" name="PLoS Negl. Trop. Dis.">
        <title>A genome sequence for Biomphalaria pfeifferi, the major vector snail for the human-infecting parasite Schistosoma mansoni.</title>
        <authorList>
            <person name="Bu L."/>
            <person name="Lu L."/>
            <person name="Laidemitt M.R."/>
            <person name="Zhang S.M."/>
            <person name="Mutuku M."/>
            <person name="Mkoji G."/>
            <person name="Steinauer M."/>
            <person name="Loker E.S."/>
        </authorList>
    </citation>
    <scope>NUCLEOTIDE SEQUENCE</scope>
    <source>
        <strain evidence="1">KasaAsao</strain>
    </source>
</reference>
<reference evidence="1" key="2">
    <citation type="submission" date="2023-04" db="EMBL/GenBank/DDBJ databases">
        <authorList>
            <person name="Bu L."/>
            <person name="Lu L."/>
            <person name="Laidemitt M.R."/>
            <person name="Zhang S.M."/>
            <person name="Mutuku M."/>
            <person name="Mkoji G."/>
            <person name="Steinauer M."/>
            <person name="Loker E.S."/>
        </authorList>
    </citation>
    <scope>NUCLEOTIDE SEQUENCE</scope>
    <source>
        <strain evidence="1">KasaAsao</strain>
        <tissue evidence="1">Whole Snail</tissue>
    </source>
</reference>
<protein>
    <submittedName>
        <fullName evidence="1">Uncharacterized protein</fullName>
    </submittedName>
</protein>